<reference evidence="1 2" key="1">
    <citation type="journal article" date="2022" name="DNA Res.">
        <title>Chromosomal-level genome assembly of the orchid tree Bauhinia variegata (Leguminosae; Cercidoideae) supports the allotetraploid origin hypothesis of Bauhinia.</title>
        <authorList>
            <person name="Zhong Y."/>
            <person name="Chen Y."/>
            <person name="Zheng D."/>
            <person name="Pang J."/>
            <person name="Liu Y."/>
            <person name="Luo S."/>
            <person name="Meng S."/>
            <person name="Qian L."/>
            <person name="Wei D."/>
            <person name="Dai S."/>
            <person name="Zhou R."/>
        </authorList>
    </citation>
    <scope>NUCLEOTIDE SEQUENCE [LARGE SCALE GENOMIC DNA]</scope>
    <source>
        <strain evidence="1">BV-YZ2020</strain>
    </source>
</reference>
<evidence type="ECO:0000313" key="2">
    <source>
        <dbReference type="Proteomes" id="UP000828941"/>
    </source>
</evidence>
<accession>A0ACB9PE09</accession>
<dbReference type="EMBL" id="CM039429">
    <property type="protein sequence ID" value="KAI4346753.1"/>
    <property type="molecule type" value="Genomic_DNA"/>
</dbReference>
<gene>
    <name evidence="1" type="ORF">L6164_007623</name>
</gene>
<name>A0ACB9PE09_BAUVA</name>
<evidence type="ECO:0000313" key="1">
    <source>
        <dbReference type="EMBL" id="KAI4346753.1"/>
    </source>
</evidence>
<comment type="caution">
    <text evidence="1">The sequence shown here is derived from an EMBL/GenBank/DDBJ whole genome shotgun (WGS) entry which is preliminary data.</text>
</comment>
<organism evidence="1 2">
    <name type="scientific">Bauhinia variegata</name>
    <name type="common">Purple orchid tree</name>
    <name type="synonym">Phanera variegata</name>
    <dbReference type="NCBI Taxonomy" id="167791"/>
    <lineage>
        <taxon>Eukaryota</taxon>
        <taxon>Viridiplantae</taxon>
        <taxon>Streptophyta</taxon>
        <taxon>Embryophyta</taxon>
        <taxon>Tracheophyta</taxon>
        <taxon>Spermatophyta</taxon>
        <taxon>Magnoliopsida</taxon>
        <taxon>eudicotyledons</taxon>
        <taxon>Gunneridae</taxon>
        <taxon>Pentapetalae</taxon>
        <taxon>rosids</taxon>
        <taxon>fabids</taxon>
        <taxon>Fabales</taxon>
        <taxon>Fabaceae</taxon>
        <taxon>Cercidoideae</taxon>
        <taxon>Cercideae</taxon>
        <taxon>Bauhiniinae</taxon>
        <taxon>Bauhinia</taxon>
    </lineage>
</organism>
<proteinExistence type="predicted"/>
<dbReference type="Proteomes" id="UP000828941">
    <property type="component" value="Chromosome 4"/>
</dbReference>
<keyword evidence="2" id="KW-1185">Reference proteome</keyword>
<sequence>MEERFPLLAEQDEPAGFEGRSSKGSSFHGSVFNLSCSIIGIGIMSLPAAFKLVGIVSGVVLVALAAFLTESSIEMLIRFSKPGSVSSYGDLMGEAFGKFGRISLQASVTINNVGVVIIYMILIEDALAGSTSTGVHYAGILEQWCGEHWWTGRAFVLIIVTLVVFVPAAIFKRMDSLRYMSYIAIALTLFFLIGVTCIRIYKLINGSIRAPKWFPTITDFTSFCNLFTAIPVIVVAYLCHYNVHTIENELHDATKMPAIAQISLALCAALYAMTGLFGYLLFGESTASDLLSNFDSDLDIPYSSLINDTFVEVILLGAIFVPSIWVAFEFLGSTFSALLAFVFPASVTLKDPHGIATRKDKVLSIFMIIISMFSSVIAIYSDAHSLIS</sequence>
<protein>
    <submittedName>
        <fullName evidence="1">Uncharacterized protein</fullName>
    </submittedName>
</protein>